<dbReference type="OrthoDB" id="1923901at2759"/>
<evidence type="ECO:0000259" key="7">
    <source>
        <dbReference type="PROSITE" id="PS51201"/>
    </source>
</evidence>
<evidence type="ECO:0000313" key="9">
    <source>
        <dbReference type="Proteomes" id="UP001055439"/>
    </source>
</evidence>
<protein>
    <recommendedName>
        <fullName evidence="7">RCK N-terminal domain-containing protein</fullName>
    </recommendedName>
</protein>
<sequence length="901" mass="102123">MGSQLRWPVSCSWPSLRPLPRSLPTCAIRHCSLTNRNSLHFQYHCTQSSVTRASYLQKYSSGKTMAKSATRLDSIRTLSLHILQFRLLITNSANNTSKNVIFDENHIAFQVLLHCISFYLSRLAWSNTIHLVLRTICTLPWCGSTLPFACLSNSSSINKPIPLQLNVSFPSFQELKWSIARLYYLFNIQLERNIGMFFVALLVACFSFVMIGGILFYKFRNKDQSLEDCFWEAWACLCTSSTHLRQKTRVERILGLVLAIWGILFYSRLLSTMTEQFRNNMQKIREGAQLQVMEKDHIIICGVNSHLTFILKQLNKFHESAIRLGTATVRKQRILLLSDIPRKQIEKLGDSITKDLDHIDLLTKSCSLSLTKSFERAAVDKARSIIILRTNDRYEVDTDAFLSLIALQPLPNVASVPTIVEASSSTTSELLKSITGLNVQPVEMVASKLFVQCSRQKGLLKVYRHLLNYRKNVFNLCSFSCLIGSKYKYARQANQEAVVCGLFRSGKIYFHPNDDEVITPTDKLLLIAPVYGKKMPQMLLPDASNLQHTSNYQNLECSETEVCFDTKIRKSRLENIVKRPSKSSSKTSDWHLGPRECIFMIGWRPRVADMIQEYDYYLGPGSTLEILSEASISERNSVVNPVLQSQLKNVKVSHRVGNPMYYETLKEAILNIRNSSMKGDDVPLSIVVISDKEWLAGDPSQADKQTTYSLLLAEIICKKHGIKVENLVAEIVDTRLGKQISRIRPSLSFIGAEEVMSLVTAQVAESAELNEVWKDILNAEGDEIYLKELSLYLPNSATGTFVHNGPGSNFIMNDCGRRRARPLPVCCSCQQDISFYMKEGEMPSFLELSERAILRREVAIGYVKGNKQVINPRNKTEPLFLEKTDLLIVISELEGEQPLIV</sequence>
<feature type="transmembrane region" description="Helical" evidence="6">
    <location>
        <begin position="253"/>
        <end position="271"/>
    </location>
</feature>
<keyword evidence="4 6" id="KW-1133">Transmembrane helix</keyword>
<dbReference type="EMBL" id="CP097508">
    <property type="protein sequence ID" value="URE09533.1"/>
    <property type="molecule type" value="Genomic_DNA"/>
</dbReference>
<dbReference type="GO" id="GO:0016020">
    <property type="term" value="C:membrane"/>
    <property type="evidence" value="ECO:0007669"/>
    <property type="project" value="UniProtKB-SubCell"/>
</dbReference>
<evidence type="ECO:0000256" key="3">
    <source>
        <dbReference type="ARBA" id="ARBA00022692"/>
    </source>
</evidence>
<feature type="transmembrane region" description="Helical" evidence="6">
    <location>
        <begin position="194"/>
        <end position="217"/>
    </location>
</feature>
<dbReference type="GO" id="GO:0006813">
    <property type="term" value="P:potassium ion transport"/>
    <property type="evidence" value="ECO:0007669"/>
    <property type="project" value="InterPro"/>
</dbReference>
<dbReference type="Gene3D" id="3.40.50.720">
    <property type="entry name" value="NAD(P)-binding Rossmann-like Domain"/>
    <property type="match status" value="1"/>
</dbReference>
<evidence type="ECO:0000256" key="4">
    <source>
        <dbReference type="ARBA" id="ARBA00022989"/>
    </source>
</evidence>
<dbReference type="PANTHER" id="PTHR31563">
    <property type="entry name" value="ION CHANNEL POLLUX-RELATED"/>
    <property type="match status" value="1"/>
</dbReference>
<dbReference type="Pfam" id="PF06241">
    <property type="entry name" value="Castor_Poll_mid"/>
    <property type="match status" value="1"/>
</dbReference>
<evidence type="ECO:0000256" key="5">
    <source>
        <dbReference type="ARBA" id="ARBA00023136"/>
    </source>
</evidence>
<dbReference type="PANTHER" id="PTHR31563:SF13">
    <property type="entry name" value="ION CHANNEL POLLUX-LIKE 1-RELATED"/>
    <property type="match status" value="1"/>
</dbReference>
<keyword evidence="3 6" id="KW-0812">Transmembrane</keyword>
<keyword evidence="9" id="KW-1185">Reference proteome</keyword>
<evidence type="ECO:0000256" key="6">
    <source>
        <dbReference type="SAM" id="Phobius"/>
    </source>
</evidence>
<dbReference type="InterPro" id="IPR003148">
    <property type="entry name" value="RCK_N"/>
</dbReference>
<evidence type="ECO:0000256" key="1">
    <source>
        <dbReference type="ARBA" id="ARBA00004141"/>
    </source>
</evidence>
<dbReference type="SUPFAM" id="SSF81324">
    <property type="entry name" value="Voltage-gated potassium channels"/>
    <property type="match status" value="1"/>
</dbReference>
<dbReference type="Proteomes" id="UP001055439">
    <property type="component" value="Chromosome 6"/>
</dbReference>
<evidence type="ECO:0000313" key="8">
    <source>
        <dbReference type="EMBL" id="URE09533.1"/>
    </source>
</evidence>
<keyword evidence="5 6" id="KW-0472">Membrane</keyword>
<dbReference type="InterPro" id="IPR010420">
    <property type="entry name" value="CASTOR/POLLUX/SYM8_dom"/>
</dbReference>
<dbReference type="AlphaFoldDB" id="A0A9E7K7J9"/>
<dbReference type="PROSITE" id="PS51201">
    <property type="entry name" value="RCK_N"/>
    <property type="match status" value="1"/>
</dbReference>
<dbReference type="InterPro" id="IPR044849">
    <property type="entry name" value="CASTOR/POLLUX/SYM8-like"/>
</dbReference>
<evidence type="ECO:0000256" key="2">
    <source>
        <dbReference type="ARBA" id="ARBA00008577"/>
    </source>
</evidence>
<name>A0A9E7K7J9_9LILI</name>
<accession>A0A9E7K7J9</accession>
<proteinExistence type="inferred from homology"/>
<gene>
    <name evidence="8" type="ORF">MUK42_01766</name>
</gene>
<comment type="subcellular location">
    <subcellularLocation>
        <location evidence="1">Membrane</location>
        <topology evidence="1">Multi-pass membrane protein</topology>
    </subcellularLocation>
</comment>
<organism evidence="8 9">
    <name type="scientific">Musa troglodytarum</name>
    <name type="common">fe'i banana</name>
    <dbReference type="NCBI Taxonomy" id="320322"/>
    <lineage>
        <taxon>Eukaryota</taxon>
        <taxon>Viridiplantae</taxon>
        <taxon>Streptophyta</taxon>
        <taxon>Embryophyta</taxon>
        <taxon>Tracheophyta</taxon>
        <taxon>Spermatophyta</taxon>
        <taxon>Magnoliopsida</taxon>
        <taxon>Liliopsida</taxon>
        <taxon>Zingiberales</taxon>
        <taxon>Musaceae</taxon>
        <taxon>Musa</taxon>
    </lineage>
</organism>
<feature type="domain" description="RCK N-terminal" evidence="7">
    <location>
        <begin position="295"/>
        <end position="443"/>
    </location>
</feature>
<comment type="similarity">
    <text evidence="2">Belongs to the castor/pollux (TC 1.A.1.23) family.</text>
</comment>
<reference evidence="8" key="1">
    <citation type="submission" date="2022-05" db="EMBL/GenBank/DDBJ databases">
        <title>The Musa troglodytarum L. genome provides insights into the mechanism of non-climacteric behaviour and enrichment of carotenoids.</title>
        <authorList>
            <person name="Wang J."/>
        </authorList>
    </citation>
    <scope>NUCLEOTIDE SEQUENCE</scope>
    <source>
        <tissue evidence="8">Leaf</tissue>
    </source>
</reference>